<sequence>MHLSVSVPSTFLLSYHSRENINYLHDFLNSSWIMIEPNSEQAYASLSVLDEAYFLAPGLVKGFVAPHFDMIVNLCFVSDFELQDAALQVIYHHVGLSGDADCRTSLFVICYSHLTPKPSSANRGALYIAKMLAKMHLTENQIISIILMITTFLNLQDEMVLQLCFEVVYMIFEQCEIKITPVLMNNLCNSMMNCIKRKVDNVHIFTLFVKIMKMTPVDLFQTDIILTFIEYVFSTSKLEKRLAYSLLLIIIQRNPQINISFSIPFDSTLSKDYRSILKIKPRLILESQKKLQNFVDNSLKQTTNEPNLILALKIAKVCCSMLWDGAQTLIRNIYPLYSSNSENVRNEVIKIIGNFPNQHELMVSASLFDLSPKVRRTAIKSLFKQENLSRYDLLPNILNDQSVEVTFEFLDFLDNIYDRNPMLFTPSIFAFYKKLTGGYLRSFSLKDASVASHLFPKFATLILKVDDSLAKSFADFTIYVLRRGESPIPPLLNDILVNNSILKPFGDSSDQTIKNTIFRLVHLPLVNTCDINFLNTLQILKEKADYSQVVPLFKEFFRERRKQNVLQVALTTLQMFIPFIELPLDQQLVELLFDVLNETSFPNVTTAVLKLFGTAGITHLPSSLPKASKIYQYTSVTDGSTKFIRDELFKSLCHLVPTQLPSFFSAATHAMVLYPDQASSYLGTLIPEFIKILSIEDNDSIVIKLTHIVMIIQNFMTPYVEIIQPLLLERLENKYIIRLCRALSYSLKNNFIPYSSKLYHRSISIVPNLESLPLFKQHLKFLSSSIILQHQPINTLLKLCESIISEQKSKRSCKTTIVIHELIKIIQNYDSTRLSTSWFIRIFTKCYKNPNALQLIYSIITFGNISHSLITQILESFASFDENYLKLMNNPQLAKDNLIMIPIHMKIISIHRSDFYDGSIFDTIVPPINNNIDKWVQDFTLSVVSGSPSRGIRACRDLVNQSEQFRNDILPAAFLTCWKETSENQKNQFLNVFKFIIDTFHPIPESLWRMIDILDTCRVSFEVPLSDLARSSIFPAQALHYWKCDFRRSKENVEFFLNQLLNLGQIDTARGVLMCTKNYIKDVELWAEELGEWREALKIYGSNNIVGTIQCFGNLEDWRSILKLESKFAEMSTEEKNQCAVWFGWAFYFYGDIKKAESFIKFFPEKFEQNQFFLQCFIKIIHNEFDYAENMIKKAFDIISNDHSMFDGSNVKVAEEKMVFSQHLVELSEVIKVKKENSQNIPKLWNFRQPLQERHIDCRELTNIRCLLFSKEEKLKISIKMAASLRKGRQWSGLGGAYSRMLRIGNTPKVYFEGIKMLWCVQKRSAIDFLSIWIDALKGKSADALFEKFSLIPEKRLRLIVNNDVDFENFEDYNLKDLANKTFEFFSDNKVSEKFLARATRILTAWRLQEEPQTLESLISHCNTLRECNEKQNEDDVKTLFSLALVQVQIIDNDVENIDFYANESVRNFLKIIQMSNDMNFSVMLLLLHILSRCANDNLMSYEVEYSLKNLPVSLITKSLPQLVNLLSHSCEKLRNTIRHILINFGTKRFQKVFFPINIGRFSDSQMKSKNSCEIFEQLRNIFPDVASDLLLFVKNMQCAAISLLEAWKYGIESAKQAHEQHDEDSVVKILSQILERFDSPICDLDRNFKRFIEINLGDFRELLENYKITRKSNKESQQDEKNQQDKEKENDYINCMDRTNKTSQKTSLKNLNMINLAKNNQKSAFNKLWTCVFSIYEQISRKVNQLAIISFPTVAPDLAIRRDLKVLVPGTHDTARIVSFDPTMRVFGTAFHPRFMTMIDEKGKSHHFLLKGNCDVRIDYRIMQFFILLNSLLYSNRVTTNLSVTQYSIVPLTKDSGLISWVENSDSLHQIIGKFTENRNKETSLIKSFVDTSTMTMSALQLYELYQIIAEQTPADELDQYIWLQASTSSVWLKNNTNFVTSTALMSIAGYIIGLGDRHPNNILLQSNNGKVAHIDFEDCFEITMNRKIYPEKVPFRLTRMISNALDGATPFGTFRRTCEDVLSLLREAKQTVIAQFYLFTIDSTISKNSKFYNAKIVERVKEKLEGNDIFMLKHETKTVESQVKRLINVSSNPEMYATQFIGWCPYW</sequence>
<dbReference type="Pfam" id="PF02260">
    <property type="entry name" value="FATC"/>
    <property type="match status" value="1"/>
</dbReference>
<dbReference type="GO" id="GO:0031929">
    <property type="term" value="P:TOR signaling"/>
    <property type="evidence" value="ECO:0007669"/>
    <property type="project" value="TreeGrafter"/>
</dbReference>
<dbReference type="Gene3D" id="1.10.1070.11">
    <property type="entry name" value="Phosphatidylinositol 3-/4-kinase, catalytic domain"/>
    <property type="match status" value="1"/>
</dbReference>
<feature type="domain" description="FATC" evidence="11">
    <location>
        <begin position="2077"/>
        <end position="2109"/>
    </location>
</feature>
<dbReference type="SMART" id="SM01343">
    <property type="entry name" value="FATC"/>
    <property type="match status" value="1"/>
</dbReference>
<gene>
    <name evidence="12" type="ORF">TRFO_18322</name>
</gene>
<keyword evidence="5" id="KW-0547">Nucleotide-binding</keyword>
<dbReference type="OrthoDB" id="381190at2759"/>
<evidence type="ECO:0000259" key="9">
    <source>
        <dbReference type="PROSITE" id="PS50290"/>
    </source>
</evidence>
<evidence type="ECO:0000256" key="2">
    <source>
        <dbReference type="ARBA" id="ARBA00012513"/>
    </source>
</evidence>
<reference evidence="12" key="1">
    <citation type="submission" date="2016-10" db="EMBL/GenBank/DDBJ databases">
        <authorList>
            <person name="Benchimol M."/>
            <person name="Almeida L.G."/>
            <person name="Vasconcelos A.T."/>
            <person name="Perreira-Neves A."/>
            <person name="Rosa I.A."/>
            <person name="Tasca T."/>
            <person name="Bogo M.R."/>
            <person name="de Souza W."/>
        </authorList>
    </citation>
    <scope>NUCLEOTIDE SEQUENCE [LARGE SCALE GENOMIC DNA]</scope>
    <source>
        <strain evidence="12">K</strain>
    </source>
</reference>
<accession>A0A1J4KLD8</accession>
<comment type="similarity">
    <text evidence="1">Belongs to the PI3/PI4-kinase family.</text>
</comment>
<dbReference type="SMART" id="SM00146">
    <property type="entry name" value="PI3Kc"/>
    <property type="match status" value="1"/>
</dbReference>
<comment type="caution">
    <text evidence="12">The sequence shown here is derived from an EMBL/GenBank/DDBJ whole genome shotgun (WGS) entry which is preliminary data.</text>
</comment>
<evidence type="ECO:0000256" key="1">
    <source>
        <dbReference type="ARBA" id="ARBA00011031"/>
    </source>
</evidence>
<dbReference type="Proteomes" id="UP000179807">
    <property type="component" value="Unassembled WGS sequence"/>
</dbReference>
<dbReference type="GO" id="GO:0044877">
    <property type="term" value="F:protein-containing complex binding"/>
    <property type="evidence" value="ECO:0007669"/>
    <property type="project" value="InterPro"/>
</dbReference>
<dbReference type="SUPFAM" id="SSF48371">
    <property type="entry name" value="ARM repeat"/>
    <property type="match status" value="1"/>
</dbReference>
<evidence type="ECO:0000256" key="4">
    <source>
        <dbReference type="ARBA" id="ARBA00022737"/>
    </source>
</evidence>
<dbReference type="InterPro" id="IPR009076">
    <property type="entry name" value="FRB_dom"/>
</dbReference>
<dbReference type="PROSITE" id="PS00916">
    <property type="entry name" value="PI3_4_KINASE_2"/>
    <property type="match status" value="1"/>
</dbReference>
<dbReference type="EMBL" id="MLAK01000574">
    <property type="protein sequence ID" value="OHT11954.1"/>
    <property type="molecule type" value="Genomic_DNA"/>
</dbReference>
<keyword evidence="7" id="KW-0067">ATP-binding</keyword>
<dbReference type="InterPro" id="IPR036940">
    <property type="entry name" value="PI3/4_kinase_cat_sf"/>
</dbReference>
<dbReference type="Pfam" id="PF02259">
    <property type="entry name" value="FAT"/>
    <property type="match status" value="1"/>
</dbReference>
<dbReference type="GeneID" id="94834815"/>
<dbReference type="PANTHER" id="PTHR11139:SF9">
    <property type="entry name" value="SERINE_THREONINE-PROTEIN KINASE MTOR"/>
    <property type="match status" value="1"/>
</dbReference>
<dbReference type="SUPFAM" id="SSF56112">
    <property type="entry name" value="Protein kinase-like (PK-like)"/>
    <property type="match status" value="1"/>
</dbReference>
<dbReference type="InterPro" id="IPR003152">
    <property type="entry name" value="FATC_dom"/>
</dbReference>
<dbReference type="InterPro" id="IPR018936">
    <property type="entry name" value="PI3/4_kinase_CS"/>
</dbReference>
<dbReference type="VEuPathDB" id="TrichDB:TRFO_18322"/>
<organism evidence="12 13">
    <name type="scientific">Tritrichomonas foetus</name>
    <dbReference type="NCBI Taxonomy" id="1144522"/>
    <lineage>
        <taxon>Eukaryota</taxon>
        <taxon>Metamonada</taxon>
        <taxon>Parabasalia</taxon>
        <taxon>Tritrichomonadida</taxon>
        <taxon>Tritrichomonadidae</taxon>
        <taxon>Tritrichomonas</taxon>
    </lineage>
</organism>
<dbReference type="EC" id="2.7.11.1" evidence="2"/>
<dbReference type="GO" id="GO:0016242">
    <property type="term" value="P:negative regulation of macroautophagy"/>
    <property type="evidence" value="ECO:0007669"/>
    <property type="project" value="TreeGrafter"/>
</dbReference>
<dbReference type="InterPro" id="IPR050517">
    <property type="entry name" value="DDR_Repair_Kinase"/>
</dbReference>
<dbReference type="PANTHER" id="PTHR11139">
    <property type="entry name" value="ATAXIA TELANGIECTASIA MUTATED ATM -RELATED"/>
    <property type="match status" value="1"/>
</dbReference>
<evidence type="ECO:0000256" key="3">
    <source>
        <dbReference type="ARBA" id="ARBA00022679"/>
    </source>
</evidence>
<dbReference type="Pfam" id="PF08771">
    <property type="entry name" value="FRB_dom"/>
    <property type="match status" value="1"/>
</dbReference>
<dbReference type="InterPro" id="IPR014009">
    <property type="entry name" value="PIK_FAT"/>
</dbReference>
<dbReference type="InterPro" id="IPR011009">
    <property type="entry name" value="Kinase-like_dom_sf"/>
</dbReference>
<dbReference type="GO" id="GO:0031931">
    <property type="term" value="C:TORC1 complex"/>
    <property type="evidence" value="ECO:0007669"/>
    <property type="project" value="TreeGrafter"/>
</dbReference>
<dbReference type="GO" id="GO:0005737">
    <property type="term" value="C:cytoplasm"/>
    <property type="evidence" value="ECO:0007669"/>
    <property type="project" value="TreeGrafter"/>
</dbReference>
<evidence type="ECO:0000259" key="11">
    <source>
        <dbReference type="PROSITE" id="PS51190"/>
    </source>
</evidence>
<feature type="domain" description="PI3K/PI4K catalytic" evidence="9">
    <location>
        <begin position="1781"/>
        <end position="2097"/>
    </location>
</feature>
<keyword evidence="6" id="KW-0418">Kinase</keyword>
<evidence type="ECO:0000256" key="5">
    <source>
        <dbReference type="ARBA" id="ARBA00022741"/>
    </source>
</evidence>
<dbReference type="PROSITE" id="PS51189">
    <property type="entry name" value="FAT"/>
    <property type="match status" value="1"/>
</dbReference>
<comment type="catalytic activity">
    <reaction evidence="8">
        <text>L-seryl-[protein] + ATP = O-phospho-L-seryl-[protein] + ADP + H(+)</text>
        <dbReference type="Rhea" id="RHEA:17989"/>
        <dbReference type="Rhea" id="RHEA-COMP:9863"/>
        <dbReference type="Rhea" id="RHEA-COMP:11604"/>
        <dbReference type="ChEBI" id="CHEBI:15378"/>
        <dbReference type="ChEBI" id="CHEBI:29999"/>
        <dbReference type="ChEBI" id="CHEBI:30616"/>
        <dbReference type="ChEBI" id="CHEBI:83421"/>
        <dbReference type="ChEBI" id="CHEBI:456216"/>
        <dbReference type="EC" id="2.7.11.1"/>
    </reaction>
</comment>
<dbReference type="Gene3D" id="3.30.1010.10">
    <property type="entry name" value="Phosphatidylinositol 3-kinase Catalytic Subunit, Chain A, domain 4"/>
    <property type="match status" value="1"/>
</dbReference>
<dbReference type="InterPro" id="IPR016024">
    <property type="entry name" value="ARM-type_fold"/>
</dbReference>
<dbReference type="Pfam" id="PF00454">
    <property type="entry name" value="PI3_PI4_kinase"/>
    <property type="match status" value="1"/>
</dbReference>
<keyword evidence="13" id="KW-1185">Reference proteome</keyword>
<dbReference type="PROSITE" id="PS50290">
    <property type="entry name" value="PI3_4_KINASE_3"/>
    <property type="match status" value="1"/>
</dbReference>
<dbReference type="GO" id="GO:0005634">
    <property type="term" value="C:nucleus"/>
    <property type="evidence" value="ECO:0007669"/>
    <property type="project" value="TreeGrafter"/>
</dbReference>
<dbReference type="GO" id="GO:0005524">
    <property type="term" value="F:ATP binding"/>
    <property type="evidence" value="ECO:0007669"/>
    <property type="project" value="UniProtKB-KW"/>
</dbReference>
<dbReference type="GO" id="GO:0004674">
    <property type="term" value="F:protein serine/threonine kinase activity"/>
    <property type="evidence" value="ECO:0007669"/>
    <property type="project" value="UniProtKB-EC"/>
</dbReference>
<evidence type="ECO:0000313" key="13">
    <source>
        <dbReference type="Proteomes" id="UP000179807"/>
    </source>
</evidence>
<evidence type="ECO:0000259" key="10">
    <source>
        <dbReference type="PROSITE" id="PS51189"/>
    </source>
</evidence>
<dbReference type="SMART" id="SM01345">
    <property type="entry name" value="Rapamycin_bind"/>
    <property type="match status" value="1"/>
</dbReference>
<dbReference type="PROSITE" id="PS51190">
    <property type="entry name" value="FATC"/>
    <property type="match status" value="1"/>
</dbReference>
<keyword evidence="4" id="KW-0677">Repeat</keyword>
<name>A0A1J4KLD8_9EUKA</name>
<protein>
    <recommendedName>
        <fullName evidence="2">non-specific serine/threonine protein kinase</fullName>
        <ecNumber evidence="2">2.7.11.1</ecNumber>
    </recommendedName>
</protein>
<evidence type="ECO:0000313" key="12">
    <source>
        <dbReference type="EMBL" id="OHT11954.1"/>
    </source>
</evidence>
<evidence type="ECO:0000256" key="8">
    <source>
        <dbReference type="ARBA" id="ARBA00048679"/>
    </source>
</evidence>
<proteinExistence type="inferred from homology"/>
<dbReference type="GO" id="GO:0031932">
    <property type="term" value="C:TORC2 complex"/>
    <property type="evidence" value="ECO:0007669"/>
    <property type="project" value="TreeGrafter"/>
</dbReference>
<dbReference type="InterPro" id="IPR000403">
    <property type="entry name" value="PI3/4_kinase_cat_dom"/>
</dbReference>
<evidence type="ECO:0000256" key="7">
    <source>
        <dbReference type="ARBA" id="ARBA00022840"/>
    </source>
</evidence>
<keyword evidence="3" id="KW-0808">Transferase</keyword>
<dbReference type="InterPro" id="IPR003151">
    <property type="entry name" value="PIK-rel_kinase_FAT"/>
</dbReference>
<feature type="domain" description="FAT" evidence="10">
    <location>
        <begin position="1024"/>
        <end position="1563"/>
    </location>
</feature>
<evidence type="ECO:0000256" key="6">
    <source>
        <dbReference type="ARBA" id="ARBA00022777"/>
    </source>
</evidence>
<dbReference type="RefSeq" id="XP_068365090.1">
    <property type="nucleotide sequence ID" value="XM_068500111.1"/>
</dbReference>